<feature type="domain" description="M23ase beta-sheet core" evidence="2">
    <location>
        <begin position="187"/>
        <end position="290"/>
    </location>
</feature>
<keyword evidence="1" id="KW-0732">Signal</keyword>
<organism evidence="3 4">
    <name type="scientific">Bradyrhizobium ontarionense</name>
    <dbReference type="NCBI Taxonomy" id="2898149"/>
    <lineage>
        <taxon>Bacteria</taxon>
        <taxon>Pseudomonadati</taxon>
        <taxon>Pseudomonadota</taxon>
        <taxon>Alphaproteobacteria</taxon>
        <taxon>Hyphomicrobiales</taxon>
        <taxon>Nitrobacteraceae</taxon>
        <taxon>Bradyrhizobium</taxon>
    </lineage>
</organism>
<reference evidence="3" key="1">
    <citation type="journal article" date="2024" name="Antonie Van Leeuwenhoek">
        <title>Bradyrhizobium ontarionense sp. nov., a novel bacterial symbiont isolated from Aeschynomene indica (Indian jointvetch), harbours photosynthesis, nitrogen fixation and nitrous oxide (N2O) reductase genes.</title>
        <authorList>
            <person name="Bromfield E.S.P."/>
            <person name="Cloutier S."/>
        </authorList>
    </citation>
    <scope>NUCLEOTIDE SEQUENCE</scope>
    <source>
        <strain evidence="3">A19</strain>
    </source>
</reference>
<protein>
    <submittedName>
        <fullName evidence="3">M23 family metallopeptidase</fullName>
    </submittedName>
</protein>
<dbReference type="InterPro" id="IPR050570">
    <property type="entry name" value="Cell_wall_metabolism_enzyme"/>
</dbReference>
<evidence type="ECO:0000313" key="4">
    <source>
        <dbReference type="Proteomes" id="UP001431010"/>
    </source>
</evidence>
<dbReference type="Pfam" id="PF01551">
    <property type="entry name" value="Peptidase_M23"/>
    <property type="match status" value="1"/>
</dbReference>
<dbReference type="InterPro" id="IPR016047">
    <property type="entry name" value="M23ase_b-sheet_dom"/>
</dbReference>
<evidence type="ECO:0000256" key="1">
    <source>
        <dbReference type="SAM" id="SignalP"/>
    </source>
</evidence>
<dbReference type="RefSeq" id="WP_231326944.1">
    <property type="nucleotide sequence ID" value="NZ_CP088156.1"/>
</dbReference>
<dbReference type="SUPFAM" id="SSF51261">
    <property type="entry name" value="Duplicated hybrid motif"/>
    <property type="match status" value="1"/>
</dbReference>
<dbReference type="Gene3D" id="2.70.70.10">
    <property type="entry name" value="Glucose Permease (Domain IIA)"/>
    <property type="match status" value="1"/>
</dbReference>
<keyword evidence="4" id="KW-1185">Reference proteome</keyword>
<dbReference type="CDD" id="cd12797">
    <property type="entry name" value="M23_peptidase"/>
    <property type="match status" value="1"/>
</dbReference>
<dbReference type="EMBL" id="CP088156">
    <property type="protein sequence ID" value="UFZ07494.1"/>
    <property type="molecule type" value="Genomic_DNA"/>
</dbReference>
<evidence type="ECO:0000259" key="2">
    <source>
        <dbReference type="Pfam" id="PF01551"/>
    </source>
</evidence>
<dbReference type="PANTHER" id="PTHR21666:SF270">
    <property type="entry name" value="MUREIN HYDROLASE ACTIVATOR ENVC"/>
    <property type="match status" value="1"/>
</dbReference>
<evidence type="ECO:0000313" key="3">
    <source>
        <dbReference type="EMBL" id="UFZ07494.1"/>
    </source>
</evidence>
<gene>
    <name evidence="3" type="ORF">LQG66_14795</name>
</gene>
<sequence>MKAMTRAAARPSVRAAALVLLAFVFAAGSAAEAAFDYARYKETSLDDLMALPRPAKGVDIRDGAPFKLEVTLADAGGACSADVLKKSMVMSGFTKEQIDALGVSHCIKVRSGKGQELKVFVQDILYGFLPREVPVGGKLTLYAIHVFTSTDGPGLLVNEFQTAQPAVQAKPQSETEMASCGCWTLRDHPGIDMASDKEGTPVAVMHDGVVVKVEQSEQAPADLPIIGGCGRYVVLKHSYPNGAVVFTRYAHLGRVVDAMGQVPAVGARIKTGEKIGEVGPSKTLHFELRPVAQGNATADPAWARQYGEMADMEWSRYEPVDPQKFDAAAFGGLGKGRK</sequence>
<dbReference type="InterPro" id="IPR011055">
    <property type="entry name" value="Dup_hybrid_motif"/>
</dbReference>
<name>A0ABY3RJ59_9BRAD</name>
<proteinExistence type="predicted"/>
<accession>A0ABY3RJ59</accession>
<dbReference type="PANTHER" id="PTHR21666">
    <property type="entry name" value="PEPTIDASE-RELATED"/>
    <property type="match status" value="1"/>
</dbReference>
<feature type="signal peptide" evidence="1">
    <location>
        <begin position="1"/>
        <end position="26"/>
    </location>
</feature>
<feature type="chain" id="PRO_5045817703" evidence="1">
    <location>
        <begin position="27"/>
        <end position="338"/>
    </location>
</feature>
<dbReference type="Proteomes" id="UP001431010">
    <property type="component" value="Chromosome"/>
</dbReference>